<comment type="caution">
    <text evidence="18">The sequence shown here is derived from an EMBL/GenBank/DDBJ whole genome shotgun (WGS) entry which is preliminary data.</text>
</comment>
<sequence length="722" mass="81487">MPHLCRRIYNQTLNLPTIRAHVEVGGGAWCPRTMVFDEGLDHLEVNLETNHVVTKVEVQGRFGNGQGREYAEKYKLQYWRASLGHWVTYRDGHGNEIFSQAKLYFSVGGKYYSKSVTYEAEPDHVFEKSRNVTILLKQIPAKKVKLMLYFAHMWIMLSEVTFDSDIVISSPVPCDCDLPVEDGPVPLDVDMRVFSPAVVPADDGSSGVLIGCLATLGVIFCLVLIVLAVLFYKKKISNKDKSTPPFVKNAKRKVALNMNDLHFNMTGRTGSVPRSMCRFYGDTNQDDESSAMYQEPYKGPVNNPGYYTLAQGSSLSDKALQPMLGARDSSDYAIPTMSTSHPPSLMDIYKIPPPVPVTMPPGSLMDMSSDPELKEAKKDLSGRFGVDIRGMVGSSLFAMPESVTLRSELPVLEIKRNDFKLLDLLGESTHGVVHLCALDQTAPQDGVDIEKNKCLHIIKTLKLIVSELNKEEFRNEIRILSNISDPNIAGLVGIVPCDPLSAIFEYSEYGDLYQFLRFHDYNNEVVSHNTLNSCLVENRPNLSYGALLYISSQIASGMKYLESHNLVHRDLSARNCLVGKKLRVKVSDFAVTRALYASDYWNIEGRLLLPIRWMPPESILHARFSTKSDVWSFGVTLWEILTYAAERPLDDLSDSAVVEHICRSCQTQDPIPLLPQPELTCKEVYQMMTSCWRSTERQRPPFWEILMFLQRKNLGYVLDYRE</sequence>
<dbReference type="GO" id="GO:0050793">
    <property type="term" value="P:regulation of developmental process"/>
    <property type="evidence" value="ECO:0007669"/>
    <property type="project" value="UniProtKB-ARBA"/>
</dbReference>
<keyword evidence="14" id="KW-0325">Glycoprotein</keyword>
<feature type="domain" description="Protein kinase" evidence="17">
    <location>
        <begin position="419"/>
        <end position="714"/>
    </location>
</feature>
<protein>
    <recommendedName>
        <fullName evidence="17">Protein kinase domain-containing protein</fullName>
    </recommendedName>
</protein>
<dbReference type="SUPFAM" id="SSF56112">
    <property type="entry name" value="Protein kinase-like (PK-like)"/>
    <property type="match status" value="1"/>
</dbReference>
<proteinExistence type="predicted"/>
<dbReference type="Gene3D" id="1.10.510.10">
    <property type="entry name" value="Transferase(Phosphotransferase) domain 1"/>
    <property type="match status" value="1"/>
</dbReference>
<dbReference type="GO" id="GO:0005886">
    <property type="term" value="C:plasma membrane"/>
    <property type="evidence" value="ECO:0007669"/>
    <property type="project" value="TreeGrafter"/>
</dbReference>
<evidence type="ECO:0000256" key="11">
    <source>
        <dbReference type="ARBA" id="ARBA00023137"/>
    </source>
</evidence>
<keyword evidence="8" id="KW-0067">ATP-binding</keyword>
<dbReference type="InterPro" id="IPR011009">
    <property type="entry name" value="Kinase-like_dom_sf"/>
</dbReference>
<evidence type="ECO:0000256" key="5">
    <source>
        <dbReference type="ARBA" id="ARBA00022729"/>
    </source>
</evidence>
<keyword evidence="9 16" id="KW-1133">Transmembrane helix</keyword>
<dbReference type="GO" id="GO:0048468">
    <property type="term" value="P:cell development"/>
    <property type="evidence" value="ECO:0007669"/>
    <property type="project" value="UniProtKB-ARBA"/>
</dbReference>
<dbReference type="PANTHER" id="PTHR24416">
    <property type="entry name" value="TYROSINE-PROTEIN KINASE RECEPTOR"/>
    <property type="match status" value="1"/>
</dbReference>
<dbReference type="PROSITE" id="PS00109">
    <property type="entry name" value="PROTEIN_KINASE_TYR"/>
    <property type="match status" value="1"/>
</dbReference>
<keyword evidence="7" id="KW-0418">Kinase</keyword>
<keyword evidence="6" id="KW-0547">Nucleotide-binding</keyword>
<evidence type="ECO:0000256" key="3">
    <source>
        <dbReference type="ARBA" id="ARBA00022679"/>
    </source>
</evidence>
<keyword evidence="13" id="KW-0675">Receptor</keyword>
<dbReference type="InterPro" id="IPR048525">
    <property type="entry name" value="DDR1-2_DS-like"/>
</dbReference>
<keyword evidence="4 16" id="KW-0812">Transmembrane</keyword>
<keyword evidence="3" id="KW-0808">Transferase</keyword>
<evidence type="ECO:0000256" key="14">
    <source>
        <dbReference type="ARBA" id="ARBA00023180"/>
    </source>
</evidence>
<dbReference type="GO" id="GO:0005524">
    <property type="term" value="F:ATP binding"/>
    <property type="evidence" value="ECO:0007669"/>
    <property type="project" value="UniProtKB-KW"/>
</dbReference>
<reference evidence="18" key="3">
    <citation type="submission" date="2019-06" db="EMBL/GenBank/DDBJ databases">
        <authorList>
            <person name="Poynton C."/>
            <person name="Hasenbein S."/>
            <person name="Benoit J.B."/>
            <person name="Sepulveda M.S."/>
            <person name="Poelchau M.F."/>
            <person name="Murali S.C."/>
            <person name="Chen S."/>
            <person name="Glastad K.M."/>
            <person name="Werren J.H."/>
            <person name="Vineis J.H."/>
            <person name="Bowen J.L."/>
            <person name="Friedrich M."/>
            <person name="Jones J."/>
            <person name="Robertson H.M."/>
            <person name="Feyereisen R."/>
            <person name="Mechler-Hickson A."/>
            <person name="Mathers N."/>
            <person name="Lee C.E."/>
            <person name="Colbourne J.K."/>
            <person name="Biales A."/>
            <person name="Johnston J.S."/>
            <person name="Wellborn G.A."/>
            <person name="Rosendale A.J."/>
            <person name="Cridge A.G."/>
            <person name="Munoz-Torres M.C."/>
            <person name="Bain P.A."/>
            <person name="Manny A.R."/>
            <person name="Major K.M."/>
            <person name="Lambert F.N."/>
            <person name="Vulpe C.D."/>
            <person name="Tuck P."/>
            <person name="Blalock B.J."/>
            <person name="Lin Y.-Y."/>
            <person name="Smith M.E."/>
            <person name="Ochoa-Acuna H."/>
            <person name="Chen M.-J.M."/>
            <person name="Childers C.P."/>
            <person name="Qu J."/>
            <person name="Dugan S."/>
            <person name="Lee S.L."/>
            <person name="Chao H."/>
            <person name="Dinh H."/>
            <person name="Han Y."/>
            <person name="Doddapaneni H."/>
            <person name="Worley K.C."/>
            <person name="Muzny D.M."/>
            <person name="Gibbs R.A."/>
            <person name="Richards S."/>
        </authorList>
    </citation>
    <scope>NUCLEOTIDE SEQUENCE</scope>
    <source>
        <strain evidence="18">HAZT.00-mixed</strain>
        <tissue evidence="18">Whole organism</tissue>
    </source>
</reference>
<accession>A0A6A0H792</accession>
<dbReference type="AlphaFoldDB" id="A0A6A0H792"/>
<name>A0A6A0H792_HYAAZ</name>
<evidence type="ECO:0000256" key="9">
    <source>
        <dbReference type="ARBA" id="ARBA00022989"/>
    </source>
</evidence>
<evidence type="ECO:0000256" key="2">
    <source>
        <dbReference type="ARBA" id="ARBA00004479"/>
    </source>
</evidence>
<dbReference type="FunFam" id="1.10.510.10:FF:001512">
    <property type="entry name" value="Receptor tyrosine-protein kinase erbB-2"/>
    <property type="match status" value="1"/>
</dbReference>
<dbReference type="InterPro" id="IPR000719">
    <property type="entry name" value="Prot_kinase_dom"/>
</dbReference>
<dbReference type="GO" id="GO:0051897">
    <property type="term" value="P:positive regulation of phosphatidylinositol 3-kinase/protein kinase B signal transduction"/>
    <property type="evidence" value="ECO:0007669"/>
    <property type="project" value="TreeGrafter"/>
</dbReference>
<keyword evidence="10 16" id="KW-0472">Membrane</keyword>
<dbReference type="Gene3D" id="2.60.120.1190">
    <property type="match status" value="1"/>
</dbReference>
<dbReference type="PRINTS" id="PR00109">
    <property type="entry name" value="TYRKINASE"/>
</dbReference>
<evidence type="ECO:0000256" key="16">
    <source>
        <dbReference type="SAM" id="Phobius"/>
    </source>
</evidence>
<dbReference type="InterPro" id="IPR008979">
    <property type="entry name" value="Galactose-bd-like_sf"/>
</dbReference>
<evidence type="ECO:0000256" key="7">
    <source>
        <dbReference type="ARBA" id="ARBA00022777"/>
    </source>
</evidence>
<comment type="catalytic activity">
    <reaction evidence="15">
        <text>L-tyrosyl-[protein] + ATP = O-phospho-L-tyrosyl-[protein] + ADP + H(+)</text>
        <dbReference type="Rhea" id="RHEA:10596"/>
        <dbReference type="Rhea" id="RHEA-COMP:10136"/>
        <dbReference type="Rhea" id="RHEA-COMP:20101"/>
        <dbReference type="ChEBI" id="CHEBI:15378"/>
        <dbReference type="ChEBI" id="CHEBI:30616"/>
        <dbReference type="ChEBI" id="CHEBI:46858"/>
        <dbReference type="ChEBI" id="CHEBI:61978"/>
        <dbReference type="ChEBI" id="CHEBI:456216"/>
        <dbReference type="EC" id="2.7.10.1"/>
    </reaction>
</comment>
<gene>
    <name evidence="18" type="ORF">HAZT_HAZT010086</name>
</gene>
<keyword evidence="11" id="KW-0829">Tyrosine-protein kinase</keyword>
<evidence type="ECO:0000256" key="8">
    <source>
        <dbReference type="ARBA" id="ARBA00022840"/>
    </source>
</evidence>
<dbReference type="GO" id="GO:0043235">
    <property type="term" value="C:receptor complex"/>
    <property type="evidence" value="ECO:0007669"/>
    <property type="project" value="TreeGrafter"/>
</dbReference>
<comment type="subcellular location">
    <subcellularLocation>
        <location evidence="1">Endomembrane system</location>
    </subcellularLocation>
    <subcellularLocation>
        <location evidence="2">Membrane</location>
        <topology evidence="2">Single-pass type I membrane protein</topology>
    </subcellularLocation>
</comment>
<reference evidence="18" key="1">
    <citation type="submission" date="2014-08" db="EMBL/GenBank/DDBJ databases">
        <authorList>
            <person name="Murali S."/>
            <person name="Richards S."/>
            <person name="Bandaranaike D."/>
            <person name="Bellair M."/>
            <person name="Blankenburg K."/>
            <person name="Chao H."/>
            <person name="Dinh H."/>
            <person name="Doddapaneni H."/>
            <person name="Dugan-Rocha S."/>
            <person name="Elkadiri S."/>
            <person name="Gnanaolivu R."/>
            <person name="Hughes D."/>
            <person name="Lee S."/>
            <person name="Li M."/>
            <person name="Ming W."/>
            <person name="Munidasa M."/>
            <person name="Muniz J."/>
            <person name="Nguyen L."/>
            <person name="Osuji N."/>
            <person name="Pu L.-L."/>
            <person name="Puazo M."/>
            <person name="Skinner E."/>
            <person name="Qu C."/>
            <person name="Quiroz J."/>
            <person name="Raj R."/>
            <person name="Weissenberger G."/>
            <person name="Xin Y."/>
            <person name="Zou X."/>
            <person name="Han Y."/>
            <person name="Worley K."/>
            <person name="Muzny D."/>
            <person name="Gibbs R."/>
        </authorList>
    </citation>
    <scope>NUCLEOTIDE SEQUENCE</scope>
    <source>
        <strain evidence="18">HAZT.00-mixed</strain>
        <tissue evidence="18">Whole organism</tissue>
    </source>
</reference>
<dbReference type="Gene3D" id="3.30.200.20">
    <property type="entry name" value="Phosphorylase Kinase, domain 1"/>
    <property type="match status" value="1"/>
</dbReference>
<evidence type="ECO:0000256" key="1">
    <source>
        <dbReference type="ARBA" id="ARBA00004308"/>
    </source>
</evidence>
<dbReference type="GO" id="GO:0010976">
    <property type="term" value="P:positive regulation of neuron projection development"/>
    <property type="evidence" value="ECO:0007669"/>
    <property type="project" value="TreeGrafter"/>
</dbReference>
<dbReference type="EMBL" id="JQDR03005311">
    <property type="protein sequence ID" value="KAA0201620.1"/>
    <property type="molecule type" value="Genomic_DNA"/>
</dbReference>
<dbReference type="GO" id="GO:0012505">
    <property type="term" value="C:endomembrane system"/>
    <property type="evidence" value="ECO:0007669"/>
    <property type="project" value="UniProtKB-SubCell"/>
</dbReference>
<evidence type="ECO:0000256" key="4">
    <source>
        <dbReference type="ARBA" id="ARBA00022692"/>
    </source>
</evidence>
<evidence type="ECO:0000256" key="15">
    <source>
        <dbReference type="ARBA" id="ARBA00051243"/>
    </source>
</evidence>
<dbReference type="InterPro" id="IPR001245">
    <property type="entry name" value="Ser-Thr/Tyr_kinase_cat_dom"/>
</dbReference>
<keyword evidence="5" id="KW-0732">Signal</keyword>
<keyword evidence="12" id="KW-1015">Disulfide bond</keyword>
<evidence type="ECO:0000256" key="6">
    <source>
        <dbReference type="ARBA" id="ARBA00022741"/>
    </source>
</evidence>
<dbReference type="InterPro" id="IPR008266">
    <property type="entry name" value="Tyr_kinase_AS"/>
</dbReference>
<dbReference type="Pfam" id="PF07714">
    <property type="entry name" value="PK_Tyr_Ser-Thr"/>
    <property type="match status" value="1"/>
</dbReference>
<evidence type="ECO:0000256" key="13">
    <source>
        <dbReference type="ARBA" id="ARBA00023170"/>
    </source>
</evidence>
<evidence type="ECO:0000256" key="12">
    <source>
        <dbReference type="ARBA" id="ARBA00023157"/>
    </source>
</evidence>
<dbReference type="Proteomes" id="UP000711488">
    <property type="component" value="Unassembled WGS sequence"/>
</dbReference>
<dbReference type="Pfam" id="PF21114">
    <property type="entry name" value="DDR1-2_DS-like"/>
    <property type="match status" value="1"/>
</dbReference>
<dbReference type="PANTHER" id="PTHR24416:SF580">
    <property type="entry name" value="DISCOIDIN DOMAIN RECEPTOR, ISOFORM F"/>
    <property type="match status" value="1"/>
</dbReference>
<feature type="transmembrane region" description="Helical" evidence="16">
    <location>
        <begin position="208"/>
        <end position="232"/>
    </location>
</feature>
<evidence type="ECO:0000313" key="18">
    <source>
        <dbReference type="EMBL" id="KAA0201620.1"/>
    </source>
</evidence>
<reference evidence="18" key="2">
    <citation type="journal article" date="2018" name="Environ. Sci. Technol.">
        <title>The Toxicogenome of Hyalella azteca: A Model for Sediment Ecotoxicology and Evolutionary Toxicology.</title>
        <authorList>
            <person name="Poynton H.C."/>
            <person name="Hasenbein S."/>
            <person name="Benoit J.B."/>
            <person name="Sepulveda M.S."/>
            <person name="Poelchau M.F."/>
            <person name="Hughes D.S.T."/>
            <person name="Murali S.C."/>
            <person name="Chen S."/>
            <person name="Glastad K.M."/>
            <person name="Goodisman M.A.D."/>
            <person name="Werren J.H."/>
            <person name="Vineis J.H."/>
            <person name="Bowen J.L."/>
            <person name="Friedrich M."/>
            <person name="Jones J."/>
            <person name="Robertson H.M."/>
            <person name="Feyereisen R."/>
            <person name="Mechler-Hickson A."/>
            <person name="Mathers N."/>
            <person name="Lee C.E."/>
            <person name="Colbourne J.K."/>
            <person name="Biales A."/>
            <person name="Johnston J.S."/>
            <person name="Wellborn G.A."/>
            <person name="Rosendale A.J."/>
            <person name="Cridge A.G."/>
            <person name="Munoz-Torres M.C."/>
            <person name="Bain P.A."/>
            <person name="Manny A.R."/>
            <person name="Major K.M."/>
            <person name="Lambert F.N."/>
            <person name="Vulpe C.D."/>
            <person name="Tuck P."/>
            <person name="Blalock B.J."/>
            <person name="Lin Y.Y."/>
            <person name="Smith M.E."/>
            <person name="Ochoa-Acuna H."/>
            <person name="Chen M.M."/>
            <person name="Childers C.P."/>
            <person name="Qu J."/>
            <person name="Dugan S."/>
            <person name="Lee S.L."/>
            <person name="Chao H."/>
            <person name="Dinh H."/>
            <person name="Han Y."/>
            <person name="Doddapaneni H."/>
            <person name="Worley K.C."/>
            <person name="Muzny D.M."/>
            <person name="Gibbs R.A."/>
            <person name="Richards S."/>
        </authorList>
    </citation>
    <scope>NUCLEOTIDE SEQUENCE</scope>
    <source>
        <strain evidence="18">HAZT.00-mixed</strain>
        <tissue evidence="18">Whole organism</tissue>
    </source>
</reference>
<evidence type="ECO:0000259" key="17">
    <source>
        <dbReference type="PROSITE" id="PS50011"/>
    </source>
</evidence>
<dbReference type="InterPro" id="IPR050122">
    <property type="entry name" value="RTK"/>
</dbReference>
<dbReference type="PROSITE" id="PS50011">
    <property type="entry name" value="PROTEIN_KINASE_DOM"/>
    <property type="match status" value="1"/>
</dbReference>
<dbReference type="GO" id="GO:0030182">
    <property type="term" value="P:neuron differentiation"/>
    <property type="evidence" value="ECO:0007669"/>
    <property type="project" value="UniProtKB-ARBA"/>
</dbReference>
<dbReference type="GO" id="GO:0038062">
    <property type="term" value="F:protein tyrosine kinase collagen receptor activity"/>
    <property type="evidence" value="ECO:0007669"/>
    <property type="project" value="TreeGrafter"/>
</dbReference>
<evidence type="ECO:0000256" key="10">
    <source>
        <dbReference type="ARBA" id="ARBA00023136"/>
    </source>
</evidence>
<organism evidence="18">
    <name type="scientific">Hyalella azteca</name>
    <name type="common">Amphipod</name>
    <dbReference type="NCBI Taxonomy" id="294128"/>
    <lineage>
        <taxon>Eukaryota</taxon>
        <taxon>Metazoa</taxon>
        <taxon>Ecdysozoa</taxon>
        <taxon>Arthropoda</taxon>
        <taxon>Crustacea</taxon>
        <taxon>Multicrustacea</taxon>
        <taxon>Malacostraca</taxon>
        <taxon>Eumalacostraca</taxon>
        <taxon>Peracarida</taxon>
        <taxon>Amphipoda</taxon>
        <taxon>Senticaudata</taxon>
        <taxon>Talitrida</taxon>
        <taxon>Talitroidea</taxon>
        <taxon>Hyalellidae</taxon>
        <taxon>Hyalella</taxon>
    </lineage>
</organism>
<dbReference type="SUPFAM" id="SSF49785">
    <property type="entry name" value="Galactose-binding domain-like"/>
    <property type="match status" value="1"/>
</dbReference>
<dbReference type="GO" id="GO:0005518">
    <property type="term" value="F:collagen binding"/>
    <property type="evidence" value="ECO:0007669"/>
    <property type="project" value="TreeGrafter"/>
</dbReference>